<proteinExistence type="predicted"/>
<comment type="caution">
    <text evidence="1">The sequence shown here is derived from an EMBL/GenBank/DDBJ whole genome shotgun (WGS) entry which is preliminary data.</text>
</comment>
<organism evidence="1 2">
    <name type="scientific">Leptospira bouyouniensis</name>
    <dbReference type="NCBI Taxonomy" id="2484911"/>
    <lineage>
        <taxon>Bacteria</taxon>
        <taxon>Pseudomonadati</taxon>
        <taxon>Spirochaetota</taxon>
        <taxon>Spirochaetia</taxon>
        <taxon>Leptospirales</taxon>
        <taxon>Leptospiraceae</taxon>
        <taxon>Leptospira</taxon>
    </lineage>
</organism>
<evidence type="ECO:0000313" key="1">
    <source>
        <dbReference type="EMBL" id="TGL09138.1"/>
    </source>
</evidence>
<dbReference type="Proteomes" id="UP000297641">
    <property type="component" value="Unassembled WGS sequence"/>
</dbReference>
<sequence>MANVSFTEEELRIDPKYCLEIDFLNKKLRAAFYNEQNVLKKPIIDIPLLEDDRYLYLQAKNGGRIFIFVGKSPRKTDEKKYIYISSNRETIEEKATNDDYYAFDSTGGGMINFLNGEHVIPC</sequence>
<dbReference type="AlphaFoldDB" id="A0A7I0IVA3"/>
<name>A0A7I0IVA3_9LEPT</name>
<evidence type="ECO:0000313" key="2">
    <source>
        <dbReference type="Proteomes" id="UP000297641"/>
    </source>
</evidence>
<dbReference type="RefSeq" id="WP_135769954.1">
    <property type="nucleotide sequence ID" value="NZ_RQFT01000002.1"/>
</dbReference>
<gene>
    <name evidence="1" type="ORF">EHQ43_01385</name>
</gene>
<dbReference type="EMBL" id="RQFT01000002">
    <property type="protein sequence ID" value="TGL09138.1"/>
    <property type="molecule type" value="Genomic_DNA"/>
</dbReference>
<accession>A0A7I0IVA3</accession>
<reference evidence="1 2" key="1">
    <citation type="journal article" date="2019" name="PLoS Negl. Trop. Dis.">
        <title>Revisiting the worldwide diversity of Leptospira species in the environment.</title>
        <authorList>
            <person name="Vincent A.T."/>
            <person name="Schiettekatte O."/>
            <person name="Bourhy P."/>
            <person name="Veyrier F.J."/>
            <person name="Picardeau M."/>
        </authorList>
    </citation>
    <scope>NUCLEOTIDE SEQUENCE [LARGE SCALE GENOMIC DNA]</scope>
    <source>
        <strain evidence="1 2">201800273</strain>
    </source>
</reference>
<protein>
    <submittedName>
        <fullName evidence="1">Uncharacterized protein</fullName>
    </submittedName>
</protein>